<sequence length="82" mass="9542">MLVSKLNPDQSSTLRDQAATNKEGYYRFTSFMDTEDYVLESNEDNDCCGESDDDLRTNVNSVNIHVERSRKNRKSLPVRRCY</sequence>
<proteinExistence type="predicted"/>
<dbReference type="InterPro" id="IPR011635">
    <property type="entry name" value="CARDB"/>
</dbReference>
<dbReference type="AlphaFoldDB" id="A0A4U6D6F4"/>
<evidence type="ECO:0000313" key="2">
    <source>
        <dbReference type="EMBL" id="TKT92960.1"/>
    </source>
</evidence>
<feature type="domain" description="CARDB" evidence="1">
    <location>
        <begin position="3"/>
        <end position="48"/>
    </location>
</feature>
<dbReference type="Pfam" id="PF07705">
    <property type="entry name" value="CARDB"/>
    <property type="match status" value="1"/>
</dbReference>
<name>A0A4U6D6F4_9BACT</name>
<comment type="caution">
    <text evidence="2">The sequence shown here is derived from an EMBL/GenBank/DDBJ whole genome shotgun (WGS) entry which is preliminary data.</text>
</comment>
<organism evidence="2 3">
    <name type="scientific">Dyadobacter frigoris</name>
    <dbReference type="NCBI Taxonomy" id="2576211"/>
    <lineage>
        <taxon>Bacteria</taxon>
        <taxon>Pseudomonadati</taxon>
        <taxon>Bacteroidota</taxon>
        <taxon>Cytophagia</taxon>
        <taxon>Cytophagales</taxon>
        <taxon>Spirosomataceae</taxon>
        <taxon>Dyadobacter</taxon>
    </lineage>
</organism>
<dbReference type="EMBL" id="SZVO01000003">
    <property type="protein sequence ID" value="TKT92960.1"/>
    <property type="molecule type" value="Genomic_DNA"/>
</dbReference>
<reference evidence="2 3" key="1">
    <citation type="submission" date="2019-05" db="EMBL/GenBank/DDBJ databases">
        <title>Dyadobacter AR-3-8 sp. nov., isolated from arctic soil.</title>
        <authorList>
            <person name="Chaudhary D.K."/>
        </authorList>
    </citation>
    <scope>NUCLEOTIDE SEQUENCE [LARGE SCALE GENOMIC DNA]</scope>
    <source>
        <strain evidence="2 3">AR-3-8</strain>
    </source>
</reference>
<dbReference type="RefSeq" id="WP_137339686.1">
    <property type="nucleotide sequence ID" value="NZ_SZVO01000003.1"/>
</dbReference>
<dbReference type="Proteomes" id="UP000304900">
    <property type="component" value="Unassembled WGS sequence"/>
</dbReference>
<gene>
    <name evidence="2" type="ORF">FDK13_07590</name>
</gene>
<evidence type="ECO:0000313" key="3">
    <source>
        <dbReference type="Proteomes" id="UP000304900"/>
    </source>
</evidence>
<keyword evidence="3" id="KW-1185">Reference proteome</keyword>
<accession>A0A4U6D6F4</accession>
<evidence type="ECO:0000259" key="1">
    <source>
        <dbReference type="Pfam" id="PF07705"/>
    </source>
</evidence>
<protein>
    <recommendedName>
        <fullName evidence="1">CARDB domain-containing protein</fullName>
    </recommendedName>
</protein>